<gene>
    <name evidence="2" type="ORF">E1091_14220</name>
</gene>
<accession>A0ABY2DHQ3</accession>
<comment type="caution">
    <text evidence="2">The sequence shown here is derived from an EMBL/GenBank/DDBJ whole genome shotgun (WGS) entry which is preliminary data.</text>
</comment>
<organism evidence="2 3">
    <name type="scientific">Micromonospora fluostatini</name>
    <dbReference type="NCBI Taxonomy" id="1629071"/>
    <lineage>
        <taxon>Bacteria</taxon>
        <taxon>Bacillati</taxon>
        <taxon>Actinomycetota</taxon>
        <taxon>Actinomycetes</taxon>
        <taxon>Micromonosporales</taxon>
        <taxon>Micromonosporaceae</taxon>
        <taxon>Micromonospora</taxon>
    </lineage>
</organism>
<evidence type="ECO:0000313" key="3">
    <source>
        <dbReference type="Proteomes" id="UP000295626"/>
    </source>
</evidence>
<keyword evidence="1" id="KW-0472">Membrane</keyword>
<dbReference type="Proteomes" id="UP000295626">
    <property type="component" value="Unassembled WGS sequence"/>
</dbReference>
<reference evidence="2 3" key="1">
    <citation type="submission" date="2019-02" db="EMBL/GenBank/DDBJ databases">
        <title>Draft genome sequences of novel Actinobacteria.</title>
        <authorList>
            <person name="Sahin N."/>
            <person name="Ay H."/>
            <person name="Saygin H."/>
        </authorList>
    </citation>
    <scope>NUCLEOTIDE SEQUENCE [LARGE SCALE GENOMIC DNA]</scope>
    <source>
        <strain evidence="2 3">JCM 30529</strain>
    </source>
</reference>
<dbReference type="EMBL" id="SMKE01000560">
    <property type="protein sequence ID" value="TDB90374.1"/>
    <property type="molecule type" value="Genomic_DNA"/>
</dbReference>
<name>A0ABY2DHQ3_9ACTN</name>
<protein>
    <submittedName>
        <fullName evidence="2">Uncharacterized protein</fullName>
    </submittedName>
</protein>
<proteinExistence type="predicted"/>
<evidence type="ECO:0000313" key="2">
    <source>
        <dbReference type="EMBL" id="TDB90374.1"/>
    </source>
</evidence>
<evidence type="ECO:0000256" key="1">
    <source>
        <dbReference type="SAM" id="Phobius"/>
    </source>
</evidence>
<sequence>MSVEAGGWGRSALLFGAVLVTLVGGGVWWRANAPGPAPVPAVASPPELIRVEPGGSAQIVLDPRTGQVTGSTRALTRGGRLGTGYPGFGPAAADRVTIAGGESVSWAFDPGVRGRYVVQYRCTGSRLWVWTGRDRVTEADRSACDGDLARIGIPAGAGPVSIRMGTYRRGTAEVQIQVVAVPGGHAVPDGQRTSATRSAR</sequence>
<keyword evidence="3" id="KW-1185">Reference proteome</keyword>
<keyword evidence="1" id="KW-1133">Transmembrane helix</keyword>
<feature type="transmembrane region" description="Helical" evidence="1">
    <location>
        <begin position="12"/>
        <end position="31"/>
    </location>
</feature>
<keyword evidence="1" id="KW-0812">Transmembrane</keyword>